<proteinExistence type="predicted"/>
<keyword evidence="3" id="KW-1185">Reference proteome</keyword>
<dbReference type="PANTHER" id="PTHR34474:SF2">
    <property type="entry name" value="SIGNAL TRANSDUCTION PROTEIN TRAP"/>
    <property type="match status" value="1"/>
</dbReference>
<sequence length="171" mass="20287">MKVYITVGTHEYLKSVSQKYSKETMVLIQNTETSLLFHETHGDTVFKEPRQYKVVESSGFLEEQGFFVFNHIPVTDEGRPVFEYRFKNRVRLIDQFPGFIALRVLRPLLSDTYIVMTVWQNEDAFNRWQNSKQFKKAQDHSTKYKSINKKKHIFPRPSYVTKYYAEKGGNE</sequence>
<organism evidence="2 3">
    <name type="scientific">Bacillus spongiae</name>
    <dbReference type="NCBI Taxonomy" id="2683610"/>
    <lineage>
        <taxon>Bacteria</taxon>
        <taxon>Bacillati</taxon>
        <taxon>Bacillota</taxon>
        <taxon>Bacilli</taxon>
        <taxon>Bacillales</taxon>
        <taxon>Bacillaceae</taxon>
        <taxon>Bacillus</taxon>
    </lineage>
</organism>
<keyword evidence="2" id="KW-0503">Monooxygenase</keyword>
<dbReference type="InterPro" id="IPR011008">
    <property type="entry name" value="Dimeric_a/b-barrel"/>
</dbReference>
<dbReference type="PROSITE" id="PS51725">
    <property type="entry name" value="ABM"/>
    <property type="match status" value="1"/>
</dbReference>
<gene>
    <name evidence="2" type="ORF">WAK64_05265</name>
</gene>
<accession>A0ABU8HBB2</accession>
<keyword evidence="2" id="KW-0560">Oxidoreductase</keyword>
<dbReference type="Pfam" id="PF03992">
    <property type="entry name" value="ABM"/>
    <property type="match status" value="1"/>
</dbReference>
<dbReference type="GO" id="GO:0004497">
    <property type="term" value="F:monooxygenase activity"/>
    <property type="evidence" value="ECO:0007669"/>
    <property type="project" value="UniProtKB-KW"/>
</dbReference>
<dbReference type="SUPFAM" id="SSF54909">
    <property type="entry name" value="Dimeric alpha+beta barrel"/>
    <property type="match status" value="1"/>
</dbReference>
<dbReference type="EC" id="1.14.-.-" evidence="2"/>
<evidence type="ECO:0000313" key="3">
    <source>
        <dbReference type="Proteomes" id="UP001312865"/>
    </source>
</evidence>
<name>A0ABU8HBB2_9BACI</name>
<comment type="caution">
    <text evidence="2">The sequence shown here is derived from an EMBL/GenBank/DDBJ whole genome shotgun (WGS) entry which is preliminary data.</text>
</comment>
<dbReference type="Proteomes" id="UP001312865">
    <property type="component" value="Unassembled WGS sequence"/>
</dbReference>
<reference evidence="2 3" key="1">
    <citation type="journal article" date="2018" name="J. Microbiol.">
        <title>Bacillus spongiae sp. nov., isolated from sponge of Jeju Island.</title>
        <authorList>
            <person name="Lee G.E."/>
            <person name="Im W.T."/>
            <person name="Park J.S."/>
        </authorList>
    </citation>
    <scope>NUCLEOTIDE SEQUENCE [LARGE SCALE GENOMIC DNA]</scope>
    <source>
        <strain evidence="2 3">135PIL107-10</strain>
    </source>
</reference>
<dbReference type="PANTHER" id="PTHR34474">
    <property type="entry name" value="SIGNAL TRANSDUCTION PROTEIN TRAP"/>
    <property type="match status" value="1"/>
</dbReference>
<protein>
    <submittedName>
        <fullName evidence="2">Antibiotic biosynthesis monooxygenase</fullName>
        <ecNumber evidence="2">1.14.-.-</ecNumber>
    </submittedName>
</protein>
<feature type="domain" description="ABM" evidence="1">
    <location>
        <begin position="66"/>
        <end position="154"/>
    </location>
</feature>
<evidence type="ECO:0000259" key="1">
    <source>
        <dbReference type="PROSITE" id="PS51725"/>
    </source>
</evidence>
<dbReference type="Gene3D" id="3.30.70.100">
    <property type="match status" value="1"/>
</dbReference>
<evidence type="ECO:0000313" key="2">
    <source>
        <dbReference type="EMBL" id="MEI5906463.1"/>
    </source>
</evidence>
<dbReference type="EMBL" id="JBBAXC010000003">
    <property type="protein sequence ID" value="MEI5906463.1"/>
    <property type="molecule type" value="Genomic_DNA"/>
</dbReference>
<dbReference type="InterPro" id="IPR050404">
    <property type="entry name" value="Heme-degrading_MO"/>
</dbReference>
<dbReference type="InterPro" id="IPR007138">
    <property type="entry name" value="ABM_dom"/>
</dbReference>
<dbReference type="RefSeq" id="WP_336585895.1">
    <property type="nucleotide sequence ID" value="NZ_JBBAXC010000003.1"/>
</dbReference>